<keyword evidence="1" id="KW-0145">Chemotaxis</keyword>
<keyword evidence="8" id="KW-1185">Reference proteome</keyword>
<name>A0A4R6R6U5_9BURK</name>
<reference evidence="7 8" key="1">
    <citation type="submission" date="2019-03" db="EMBL/GenBank/DDBJ databases">
        <title>Genomic Encyclopedia of Type Strains, Phase IV (KMG-IV): sequencing the most valuable type-strain genomes for metagenomic binning, comparative biology and taxonomic classification.</title>
        <authorList>
            <person name="Goeker M."/>
        </authorList>
    </citation>
    <scope>NUCLEOTIDE SEQUENCE [LARGE SCALE GENOMIC DNA]</scope>
    <source>
        <strain evidence="7 8">DSM 11901</strain>
    </source>
</reference>
<dbReference type="PANTHER" id="PTHR43531:SF11">
    <property type="entry name" value="METHYL-ACCEPTING CHEMOTAXIS PROTEIN 3"/>
    <property type="match status" value="1"/>
</dbReference>
<accession>A0A4R6R6U5</accession>
<evidence type="ECO:0000256" key="2">
    <source>
        <dbReference type="ARBA" id="ARBA00029447"/>
    </source>
</evidence>
<comment type="caution">
    <text evidence="7">The sequence shown here is derived from an EMBL/GenBank/DDBJ whole genome shotgun (WGS) entry which is preliminary data.</text>
</comment>
<evidence type="ECO:0000256" key="3">
    <source>
        <dbReference type="PROSITE-ProRule" id="PRU00284"/>
    </source>
</evidence>
<feature type="region of interest" description="Disordered" evidence="4">
    <location>
        <begin position="389"/>
        <end position="421"/>
    </location>
</feature>
<comment type="similarity">
    <text evidence="2">Belongs to the methyl-accepting chemotaxis (MCP) protein family.</text>
</comment>
<feature type="domain" description="Methyl-accepting transducer" evidence="6">
    <location>
        <begin position="140"/>
        <end position="311"/>
    </location>
</feature>
<dbReference type="InterPro" id="IPR051310">
    <property type="entry name" value="MCP_chemotaxis"/>
</dbReference>
<sequence length="448" mass="48329">MDPASPAATPLPTPISAETARYLRQRLWARWLSRAFVLSGVAIVLFVLHLLSPESFTVATELTAVLCTLLGLVSADFRLYRSDAPETVTEVVSQDLARLEQCFAILQKQVGVTIRTSEHAVLEMVERLHRVHQRSSELHRHVMEAVGRSRHISEASQNEADGNRATVATLASSQEAFIAARKLNQQRIGLVVAQVRRLTPLAALISDISRQTSLLSINASIEAARAGPEGAGFKVVATEVRRLSAQTAEAAQQISDGIHDVADTIEGELVQANQLDSEGNAAHQLTAVASHIAQISASLDEVVPYLAQLSQNMHTGIEVITTDIIDAMGHMQFQDVNRQLLEQVESALGSLSEHSAALYALVGGDAPPPPLALEELMDRWADGYVSEAQRTAHNEVRRAAGTQQGRKGPHGQDPSAQAPQAVVPAQQAHVQAADLQLAAPEVPRIELF</sequence>
<feature type="transmembrane region" description="Helical" evidence="5">
    <location>
        <begin position="31"/>
        <end position="50"/>
    </location>
</feature>
<dbReference type="AlphaFoldDB" id="A0A4R6R6U5"/>
<evidence type="ECO:0000256" key="5">
    <source>
        <dbReference type="SAM" id="Phobius"/>
    </source>
</evidence>
<protein>
    <submittedName>
        <fullName evidence="7">Methyl-accepting chemotaxis protein (MCP) signaling protein</fullName>
    </submittedName>
</protein>
<keyword evidence="5" id="KW-0472">Membrane</keyword>
<evidence type="ECO:0000256" key="4">
    <source>
        <dbReference type="SAM" id="MobiDB-lite"/>
    </source>
</evidence>
<dbReference type="SUPFAM" id="SSF58104">
    <property type="entry name" value="Methyl-accepting chemotaxis protein (MCP) signaling domain"/>
    <property type="match status" value="1"/>
</dbReference>
<evidence type="ECO:0000256" key="1">
    <source>
        <dbReference type="ARBA" id="ARBA00022500"/>
    </source>
</evidence>
<dbReference type="GO" id="GO:0005886">
    <property type="term" value="C:plasma membrane"/>
    <property type="evidence" value="ECO:0007669"/>
    <property type="project" value="TreeGrafter"/>
</dbReference>
<dbReference type="PROSITE" id="PS50111">
    <property type="entry name" value="CHEMOTAXIS_TRANSDUC_2"/>
    <property type="match status" value="1"/>
</dbReference>
<dbReference type="EMBL" id="SNXW01000008">
    <property type="protein sequence ID" value="TDP81267.1"/>
    <property type="molecule type" value="Genomic_DNA"/>
</dbReference>
<dbReference type="GO" id="GO:0004888">
    <property type="term" value="F:transmembrane signaling receptor activity"/>
    <property type="evidence" value="ECO:0007669"/>
    <property type="project" value="TreeGrafter"/>
</dbReference>
<dbReference type="SMART" id="SM00283">
    <property type="entry name" value="MA"/>
    <property type="match status" value="1"/>
</dbReference>
<keyword evidence="5" id="KW-1133">Transmembrane helix</keyword>
<keyword evidence="5" id="KW-0812">Transmembrane</keyword>
<dbReference type="RefSeq" id="WP_166643580.1">
    <property type="nucleotide sequence ID" value="NZ_SNXW01000008.1"/>
</dbReference>
<organism evidence="7 8">
    <name type="scientific">Aquabacterium commune</name>
    <dbReference type="NCBI Taxonomy" id="70586"/>
    <lineage>
        <taxon>Bacteria</taxon>
        <taxon>Pseudomonadati</taxon>
        <taxon>Pseudomonadota</taxon>
        <taxon>Betaproteobacteria</taxon>
        <taxon>Burkholderiales</taxon>
        <taxon>Aquabacterium</taxon>
    </lineage>
</organism>
<keyword evidence="3" id="KW-0807">Transducer</keyword>
<dbReference type="Proteomes" id="UP000294593">
    <property type="component" value="Unassembled WGS sequence"/>
</dbReference>
<evidence type="ECO:0000313" key="8">
    <source>
        <dbReference type="Proteomes" id="UP000294593"/>
    </source>
</evidence>
<evidence type="ECO:0000313" key="7">
    <source>
        <dbReference type="EMBL" id="TDP81267.1"/>
    </source>
</evidence>
<gene>
    <name evidence="7" type="ORF">EV672_10852</name>
</gene>
<dbReference type="PANTHER" id="PTHR43531">
    <property type="entry name" value="PROTEIN ICFG"/>
    <property type="match status" value="1"/>
</dbReference>
<proteinExistence type="inferred from homology"/>
<dbReference type="Pfam" id="PF00015">
    <property type="entry name" value="MCPsignal"/>
    <property type="match status" value="1"/>
</dbReference>
<evidence type="ECO:0000259" key="6">
    <source>
        <dbReference type="PROSITE" id="PS50111"/>
    </source>
</evidence>
<dbReference type="Gene3D" id="1.10.287.950">
    <property type="entry name" value="Methyl-accepting chemotaxis protein"/>
    <property type="match status" value="1"/>
</dbReference>
<dbReference type="GO" id="GO:0007165">
    <property type="term" value="P:signal transduction"/>
    <property type="evidence" value="ECO:0007669"/>
    <property type="project" value="UniProtKB-KW"/>
</dbReference>
<dbReference type="InterPro" id="IPR004089">
    <property type="entry name" value="MCPsignal_dom"/>
</dbReference>
<dbReference type="GO" id="GO:0006935">
    <property type="term" value="P:chemotaxis"/>
    <property type="evidence" value="ECO:0007669"/>
    <property type="project" value="UniProtKB-KW"/>
</dbReference>